<dbReference type="GeneID" id="87893468"/>
<proteinExistence type="predicted"/>
<comment type="caution">
    <text evidence="3">The sequence shown here is derived from an EMBL/GenBank/DDBJ whole genome shotgun (WGS) entry which is preliminary data.</text>
</comment>
<name>A0ABR0FVW4_9PEZI</name>
<evidence type="ECO:0000313" key="3">
    <source>
        <dbReference type="EMBL" id="KAK4648105.1"/>
    </source>
</evidence>
<gene>
    <name evidence="3" type="ORF">QC761_107130</name>
</gene>
<sequence length="768" mass="87241">MSLVRAGIALSKAEERLRDAVAQYEKDLNLDQQKTLLAYRLRAHKSPPDVSDVMRITAEIDRVSKTKVFRGRCFGPRFTNILQAVQQFAALGDVIVGGFQNLIACGVWSLVQFNLLLTANSSACVERLSKLLMDAGRAAPRYQEMALLYPRSRSLRSNMCEYFTVVVSLCHQLVMFTKQSIFQQLKAFLSDQEMTSFRNQLDHWAVSVKAEVWLVTNKSIEEQGLSLKAIMSSGKTRRAEKAKFKVLNYCSTYDYQSTWKELRKAGNTSLLQGSAEYHSWKTARQSATLICQGKLGSGKSVLLANMDADLGLHVGSAKCSIVYFFWRHNIDESLKTQTIIGSIVRQLLTRVADFTEIERQRVEDYWPRSSSAVDEGYRMLQDCLPAGLEAFIILDGLDECTEKEKATVYDQLQTLQKRFTLPLNLHRLSVRNNAADIANFIDDELERLIKSSRLRLTDSTLRLPMLSWKAHRGCFFGWHSRSQLYANKRIRQMPTSVAALKNLPKDLNETFSRILRNATENSKGYQNQVLKVLTTVYRPLTAEELRDALSFVPGNRVWNSEELISDIYAVLASCGSLVMFLFGEYKGAARPIITREGAETAVGEIVITYLSYDVFESSISVRVAPQIPAAPANIIRTMEIPLKVRDTALRKQPGFDMGQVLFATSQQSSTYVEKWPFYGYAKENWERHSRDIETNNLEMMRLLISVAHKQVILEENDTLVRWAIRHKHNPVAQTATDERKFTESLMQSIVHGDSDSAMKLCWRNSMAL</sequence>
<keyword evidence="1" id="KW-0677">Repeat</keyword>
<dbReference type="Proteomes" id="UP001322138">
    <property type="component" value="Unassembled WGS sequence"/>
</dbReference>
<evidence type="ECO:0000313" key="4">
    <source>
        <dbReference type="Proteomes" id="UP001322138"/>
    </source>
</evidence>
<dbReference type="InterPro" id="IPR027417">
    <property type="entry name" value="P-loop_NTPase"/>
</dbReference>
<dbReference type="RefSeq" id="XP_062737081.1">
    <property type="nucleotide sequence ID" value="XM_062873986.1"/>
</dbReference>
<accession>A0ABR0FVW4</accession>
<reference evidence="3 4" key="1">
    <citation type="journal article" date="2023" name="bioRxiv">
        <title>High-quality genome assemblies of four members of thePodospora anserinaspecies complex.</title>
        <authorList>
            <person name="Ament-Velasquez S.L."/>
            <person name="Vogan A.A."/>
            <person name="Wallerman O."/>
            <person name="Hartmann F."/>
            <person name="Gautier V."/>
            <person name="Silar P."/>
            <person name="Giraud T."/>
            <person name="Johannesson H."/>
        </authorList>
    </citation>
    <scope>NUCLEOTIDE SEQUENCE [LARGE SCALE GENOMIC DNA]</scope>
    <source>
        <strain evidence="3 4">CBS 112042</strain>
    </source>
</reference>
<keyword evidence="4" id="KW-1185">Reference proteome</keyword>
<evidence type="ECO:0000259" key="2">
    <source>
        <dbReference type="Pfam" id="PF24883"/>
    </source>
</evidence>
<dbReference type="InterPro" id="IPR056884">
    <property type="entry name" value="NPHP3-like_N"/>
</dbReference>
<dbReference type="PANTHER" id="PTHR10039">
    <property type="entry name" value="AMELOGENIN"/>
    <property type="match status" value="1"/>
</dbReference>
<dbReference type="Pfam" id="PF24883">
    <property type="entry name" value="NPHP3_N"/>
    <property type="match status" value="1"/>
</dbReference>
<evidence type="ECO:0000256" key="1">
    <source>
        <dbReference type="ARBA" id="ARBA00022737"/>
    </source>
</evidence>
<dbReference type="EMBL" id="JAFFGZ010000001">
    <property type="protein sequence ID" value="KAK4648105.1"/>
    <property type="molecule type" value="Genomic_DNA"/>
</dbReference>
<protein>
    <recommendedName>
        <fullName evidence="2">Nephrocystin 3-like N-terminal domain-containing protein</fullName>
    </recommendedName>
</protein>
<feature type="domain" description="Nephrocystin 3-like N-terminal" evidence="2">
    <location>
        <begin position="273"/>
        <end position="421"/>
    </location>
</feature>
<dbReference type="PANTHER" id="PTHR10039:SF10">
    <property type="entry name" value="NACHT DOMAIN-CONTAINING PROTEIN"/>
    <property type="match status" value="1"/>
</dbReference>
<dbReference type="Gene3D" id="3.40.50.300">
    <property type="entry name" value="P-loop containing nucleotide triphosphate hydrolases"/>
    <property type="match status" value="1"/>
</dbReference>
<organism evidence="3 4">
    <name type="scientific">Podospora bellae-mahoneyi</name>
    <dbReference type="NCBI Taxonomy" id="2093777"/>
    <lineage>
        <taxon>Eukaryota</taxon>
        <taxon>Fungi</taxon>
        <taxon>Dikarya</taxon>
        <taxon>Ascomycota</taxon>
        <taxon>Pezizomycotina</taxon>
        <taxon>Sordariomycetes</taxon>
        <taxon>Sordariomycetidae</taxon>
        <taxon>Sordariales</taxon>
        <taxon>Podosporaceae</taxon>
        <taxon>Podospora</taxon>
    </lineage>
</organism>